<dbReference type="RefSeq" id="WP_185677844.1">
    <property type="nucleotide sequence ID" value="NZ_JACLAX010000002.1"/>
</dbReference>
<name>A0A7X1FVX4_9SPHN</name>
<dbReference type="AlphaFoldDB" id="A0A7X1FVX4"/>
<sequence length="265" mass="28385">MPVSAAESPQPPPPPAERPAVLVTGGAQRIGALVVRRFAAAGWHVVIHCGRSLEAAHALAASLLSAEVVSCDLADRAAALAMVEALAARLPDWRVLVNCAAVFRYDSDEAPEAGVLAEAIAVNAATPAAMTSAFLRHARSGGGRRVIDFLDQKLRNINPDFFSYTMAKAAFEAAMRMQAMHCPQPADRVYGLAPGAMMASFDQAPEEHELSGRMNLLGRLNDPQELAEAALFLSEGWLESGTTLYIDSGQHLMRQPRDVLFLART</sequence>
<dbReference type="Proteomes" id="UP000551327">
    <property type="component" value="Unassembled WGS sequence"/>
</dbReference>
<dbReference type="PRINTS" id="PR00081">
    <property type="entry name" value="GDHRDH"/>
</dbReference>
<organism evidence="3 4">
    <name type="scientific">Novosphingobium piscinae</name>
    <dbReference type="NCBI Taxonomy" id="1507448"/>
    <lineage>
        <taxon>Bacteria</taxon>
        <taxon>Pseudomonadati</taxon>
        <taxon>Pseudomonadota</taxon>
        <taxon>Alphaproteobacteria</taxon>
        <taxon>Sphingomonadales</taxon>
        <taxon>Sphingomonadaceae</taxon>
        <taxon>Novosphingobium</taxon>
    </lineage>
</organism>
<accession>A0A7X1FVX4</accession>
<keyword evidence="2" id="KW-0560">Oxidoreductase</keyword>
<dbReference type="Gene3D" id="3.40.50.720">
    <property type="entry name" value="NAD(P)-binding Rossmann-like Domain"/>
    <property type="match status" value="1"/>
</dbReference>
<dbReference type="InterPro" id="IPR002347">
    <property type="entry name" value="SDR_fam"/>
</dbReference>
<comment type="caution">
    <text evidence="3">The sequence shown here is derived from an EMBL/GenBank/DDBJ whole genome shotgun (WGS) entry which is preliminary data.</text>
</comment>
<evidence type="ECO:0000313" key="4">
    <source>
        <dbReference type="Proteomes" id="UP000551327"/>
    </source>
</evidence>
<dbReference type="InterPro" id="IPR036291">
    <property type="entry name" value="NAD(P)-bd_dom_sf"/>
</dbReference>
<evidence type="ECO:0000313" key="3">
    <source>
        <dbReference type="EMBL" id="MBC2667941.1"/>
    </source>
</evidence>
<dbReference type="PANTHER" id="PTHR43639">
    <property type="entry name" value="OXIDOREDUCTASE, SHORT-CHAIN DEHYDROGENASE/REDUCTASE FAMILY (AFU_ORTHOLOGUE AFUA_5G02870)"/>
    <property type="match status" value="1"/>
</dbReference>
<dbReference type="SUPFAM" id="SSF51735">
    <property type="entry name" value="NAD(P)-binding Rossmann-fold domains"/>
    <property type="match status" value="1"/>
</dbReference>
<dbReference type="PANTHER" id="PTHR43639:SF1">
    <property type="entry name" value="SHORT-CHAIN DEHYDROGENASE_REDUCTASE FAMILY PROTEIN"/>
    <property type="match status" value="1"/>
</dbReference>
<reference evidence="3 4" key="1">
    <citation type="submission" date="2020-08" db="EMBL/GenBank/DDBJ databases">
        <title>The genome sequence of type strain Novosphingobium piscinae KCTC 42194.</title>
        <authorList>
            <person name="Liu Y."/>
        </authorList>
    </citation>
    <scope>NUCLEOTIDE SEQUENCE [LARGE SCALE GENOMIC DNA]</scope>
    <source>
        <strain evidence="3 4">KCTC 42194</strain>
    </source>
</reference>
<evidence type="ECO:0000256" key="1">
    <source>
        <dbReference type="ARBA" id="ARBA00006484"/>
    </source>
</evidence>
<gene>
    <name evidence="3" type="ORF">H7F53_02130</name>
</gene>
<dbReference type="GO" id="GO:0016491">
    <property type="term" value="F:oxidoreductase activity"/>
    <property type="evidence" value="ECO:0007669"/>
    <property type="project" value="UniProtKB-KW"/>
</dbReference>
<comment type="similarity">
    <text evidence="1">Belongs to the short-chain dehydrogenases/reductases (SDR) family.</text>
</comment>
<proteinExistence type="inferred from homology"/>
<dbReference type="EMBL" id="JACLAX010000002">
    <property type="protein sequence ID" value="MBC2667941.1"/>
    <property type="molecule type" value="Genomic_DNA"/>
</dbReference>
<dbReference type="Pfam" id="PF13561">
    <property type="entry name" value="adh_short_C2"/>
    <property type="match status" value="1"/>
</dbReference>
<protein>
    <submittedName>
        <fullName evidence="3">SDR family oxidoreductase</fullName>
    </submittedName>
</protein>
<evidence type="ECO:0000256" key="2">
    <source>
        <dbReference type="ARBA" id="ARBA00023002"/>
    </source>
</evidence>
<keyword evidence="4" id="KW-1185">Reference proteome</keyword>